<reference evidence="1" key="1">
    <citation type="submission" date="2014-11" db="EMBL/GenBank/DDBJ databases">
        <authorList>
            <person name="Amaro Gonzalez C."/>
        </authorList>
    </citation>
    <scope>NUCLEOTIDE SEQUENCE</scope>
</reference>
<protein>
    <submittedName>
        <fullName evidence="1">Uncharacterized protein</fullName>
    </submittedName>
</protein>
<sequence length="18" mass="2048">MNKAVLKCNIKTILSGKW</sequence>
<accession>A0A0E9W5N9</accession>
<evidence type="ECO:0000313" key="1">
    <source>
        <dbReference type="EMBL" id="JAH84763.1"/>
    </source>
</evidence>
<reference evidence="1" key="2">
    <citation type="journal article" date="2015" name="Fish Shellfish Immunol.">
        <title>Early steps in the European eel (Anguilla anguilla)-Vibrio vulnificus interaction in the gills: Role of the RtxA13 toxin.</title>
        <authorList>
            <person name="Callol A."/>
            <person name="Pajuelo D."/>
            <person name="Ebbesson L."/>
            <person name="Teles M."/>
            <person name="MacKenzie S."/>
            <person name="Amaro C."/>
        </authorList>
    </citation>
    <scope>NUCLEOTIDE SEQUENCE</scope>
</reference>
<name>A0A0E9W5N9_ANGAN</name>
<dbReference type="EMBL" id="GBXM01023814">
    <property type="protein sequence ID" value="JAH84763.1"/>
    <property type="molecule type" value="Transcribed_RNA"/>
</dbReference>
<proteinExistence type="predicted"/>
<dbReference type="AlphaFoldDB" id="A0A0E9W5N9"/>
<organism evidence="1">
    <name type="scientific">Anguilla anguilla</name>
    <name type="common">European freshwater eel</name>
    <name type="synonym">Muraena anguilla</name>
    <dbReference type="NCBI Taxonomy" id="7936"/>
    <lineage>
        <taxon>Eukaryota</taxon>
        <taxon>Metazoa</taxon>
        <taxon>Chordata</taxon>
        <taxon>Craniata</taxon>
        <taxon>Vertebrata</taxon>
        <taxon>Euteleostomi</taxon>
        <taxon>Actinopterygii</taxon>
        <taxon>Neopterygii</taxon>
        <taxon>Teleostei</taxon>
        <taxon>Anguilliformes</taxon>
        <taxon>Anguillidae</taxon>
        <taxon>Anguilla</taxon>
    </lineage>
</organism>